<sequence>MNNTIGSQLKIIEIIHLLQWPYWSCIKCLEMKNKIEKKHLLQFIKERDKMILFLFLEKKTDEINVNETCQSIIKDFLIELIKKDIIKEEEYFHFMNFLSYYELAVLRLCNFDIFTREVDDDYQEIIDWLKENKITIIGSKDSHKNIQKDYIETNELQNILSSLFLFDLSQYSMKTIILTTVYYLIQYCDTQQLVKKRIDENIKQHKYRWDDIEQILQFIKRGKELMKKKNEIITQYVSSFKTIIKYVVFTVSDEKYLDELLIHYPHQQFDILEFTIYQIEKNDKIYQFWKIKEPYQMIDCSLILKTDVYSIIFLTKNNNKILKEYCYLCNGFNYVHSVFILSASSLSQELKDELQSAILNNFPTNNSFLNFTLQKDLHIYFKEINYSVSTSLINTSHLLCKW</sequence>
<organism evidence="1 2">
    <name type="scientific">Entamoeba histolytica</name>
    <dbReference type="NCBI Taxonomy" id="5759"/>
    <lineage>
        <taxon>Eukaryota</taxon>
        <taxon>Amoebozoa</taxon>
        <taxon>Evosea</taxon>
        <taxon>Archamoebae</taxon>
        <taxon>Mastigamoebida</taxon>
        <taxon>Entamoebidae</taxon>
        <taxon>Entamoeba</taxon>
    </lineage>
</organism>
<reference evidence="1 2" key="1">
    <citation type="submission" date="2016-05" db="EMBL/GenBank/DDBJ databases">
        <title>First whole genome sequencing of Entamoeba histolytica HM1:IMSS-clone-6.</title>
        <authorList>
            <person name="Mukherjee Avik.K."/>
            <person name="Izumyama S."/>
            <person name="Nakada-Tsukui K."/>
            <person name="Nozaki T."/>
        </authorList>
    </citation>
    <scope>NUCLEOTIDE SEQUENCE [LARGE SCALE GENOMIC DNA]</scope>
    <source>
        <strain evidence="1 2">HM1:IMSS clone 6</strain>
    </source>
</reference>
<evidence type="ECO:0000313" key="2">
    <source>
        <dbReference type="Proteomes" id="UP000078387"/>
    </source>
</evidence>
<dbReference type="VEuPathDB" id="AmoebaDB:EHI5A_017630"/>
<protein>
    <submittedName>
        <fullName evidence="1">Uncharacterized protein</fullName>
    </submittedName>
</protein>
<dbReference type="EMBL" id="BDEQ01000001">
    <property type="protein sequence ID" value="GAT91944.1"/>
    <property type="molecule type" value="Genomic_DNA"/>
</dbReference>
<dbReference type="Proteomes" id="UP000078387">
    <property type="component" value="Unassembled WGS sequence"/>
</dbReference>
<dbReference type="VEuPathDB" id="AmoebaDB:EHI_012560"/>
<gene>
    <name evidence="1" type="ORF">CL6EHI_012560</name>
</gene>
<dbReference type="AlphaFoldDB" id="A0A175JEP3"/>
<dbReference type="VEuPathDB" id="AmoebaDB:EHI7A_006240"/>
<proteinExistence type="predicted"/>
<accession>A0A175JEP3</accession>
<dbReference type="VEuPathDB" id="AmoebaDB:EHI8A_004240"/>
<evidence type="ECO:0000313" key="1">
    <source>
        <dbReference type="EMBL" id="GAT91944.1"/>
    </source>
</evidence>
<dbReference type="VEuPathDB" id="AmoebaDB:KM1_017880"/>
<comment type="caution">
    <text evidence="1">The sequence shown here is derived from an EMBL/GenBank/DDBJ whole genome shotgun (WGS) entry which is preliminary data.</text>
</comment>
<dbReference type="eggNOG" id="ENOG502RCVJ">
    <property type="taxonomic scope" value="Eukaryota"/>
</dbReference>
<name>A0A175JEP3_ENTHI</name>